<evidence type="ECO:0000256" key="1">
    <source>
        <dbReference type="SAM" id="MobiDB-lite"/>
    </source>
</evidence>
<protein>
    <submittedName>
        <fullName evidence="2">Uncharacterized protein</fullName>
    </submittedName>
</protein>
<dbReference type="AlphaFoldDB" id="A0A5E4CHB0"/>
<name>A0A5E4CHB0_MARMO</name>
<organism evidence="2 3">
    <name type="scientific">Marmota monax</name>
    <name type="common">Woodchuck</name>
    <dbReference type="NCBI Taxonomy" id="9995"/>
    <lineage>
        <taxon>Eukaryota</taxon>
        <taxon>Metazoa</taxon>
        <taxon>Chordata</taxon>
        <taxon>Craniata</taxon>
        <taxon>Vertebrata</taxon>
        <taxon>Euteleostomi</taxon>
        <taxon>Mammalia</taxon>
        <taxon>Eutheria</taxon>
        <taxon>Euarchontoglires</taxon>
        <taxon>Glires</taxon>
        <taxon>Rodentia</taxon>
        <taxon>Sciuromorpha</taxon>
        <taxon>Sciuridae</taxon>
        <taxon>Xerinae</taxon>
        <taxon>Marmotini</taxon>
        <taxon>Marmota</taxon>
    </lineage>
</organism>
<reference evidence="2" key="1">
    <citation type="submission" date="2019-04" db="EMBL/GenBank/DDBJ databases">
        <authorList>
            <person name="Alioto T."/>
            <person name="Alioto T."/>
        </authorList>
    </citation>
    <scope>NUCLEOTIDE SEQUENCE [LARGE SCALE GENOMIC DNA]</scope>
</reference>
<evidence type="ECO:0000313" key="3">
    <source>
        <dbReference type="Proteomes" id="UP000335636"/>
    </source>
</evidence>
<dbReference type="EMBL" id="CABDUW010001406">
    <property type="protein sequence ID" value="VTJ81233.1"/>
    <property type="molecule type" value="Genomic_DNA"/>
</dbReference>
<evidence type="ECO:0000313" key="2">
    <source>
        <dbReference type="EMBL" id="VTJ81233.1"/>
    </source>
</evidence>
<keyword evidence="3" id="KW-1185">Reference proteome</keyword>
<proteinExistence type="predicted"/>
<comment type="caution">
    <text evidence="2">The sequence shown here is derived from an EMBL/GenBank/DDBJ whole genome shotgun (WGS) entry which is preliminary data.</text>
</comment>
<accession>A0A5E4CHB0</accession>
<feature type="compositionally biased region" description="Basic and acidic residues" evidence="1">
    <location>
        <begin position="25"/>
        <end position="41"/>
    </location>
</feature>
<feature type="region of interest" description="Disordered" evidence="1">
    <location>
        <begin position="1"/>
        <end position="86"/>
    </location>
</feature>
<feature type="compositionally biased region" description="Pro residues" evidence="1">
    <location>
        <begin position="58"/>
        <end position="68"/>
    </location>
</feature>
<sequence length="86" mass="9455">MTRSRDSEQPRSLATSKALSAAAGARDKATVERARDGDLRGSHPTRPYAQLPNFITHTPPPPPPPPPHQGERNIKQILPKQYPLTI</sequence>
<feature type="compositionally biased region" description="Low complexity" evidence="1">
    <location>
        <begin position="11"/>
        <end position="24"/>
    </location>
</feature>
<dbReference type="Proteomes" id="UP000335636">
    <property type="component" value="Unassembled WGS sequence"/>
</dbReference>
<gene>
    <name evidence="2" type="ORF">MONAX_5E022998</name>
</gene>